<sequence length="245" mass="27943">MQYPNLNAAAVEKFQRFQNEILGRYQTNIHSMAITGSALTADFNPDKSDINSVFVLHKIDLKFLEILSLLGKEHRKKRIGAPLIMTPGYIVNSLDVFPVEFLNIKLLHYTVYGEDLFSELKIIPSDLRLQCEREFKVRLIGLRQGYIAALGDRKMLTEMFFNSIAGYMPLFRAIIFLLGKEPPLTHDDVLATLEAASGVKTTVFKTVLQYKKQPPKLSTEQINTMFEDYYAATEKLGEITNEIQE</sequence>
<accession>A0A8J6NUP7</accession>
<dbReference type="EMBL" id="JACNJH010000118">
    <property type="protein sequence ID" value="MBC8361048.1"/>
    <property type="molecule type" value="Genomic_DNA"/>
</dbReference>
<evidence type="ECO:0008006" key="3">
    <source>
        <dbReference type="Google" id="ProtNLM"/>
    </source>
</evidence>
<organism evidence="1 2">
    <name type="scientific">Candidatus Desulfatibia profunda</name>
    <dbReference type="NCBI Taxonomy" id="2841695"/>
    <lineage>
        <taxon>Bacteria</taxon>
        <taxon>Pseudomonadati</taxon>
        <taxon>Thermodesulfobacteriota</taxon>
        <taxon>Desulfobacteria</taxon>
        <taxon>Desulfobacterales</taxon>
        <taxon>Desulfobacterales incertae sedis</taxon>
        <taxon>Candidatus Desulfatibia</taxon>
    </lineage>
</organism>
<reference evidence="1 2" key="1">
    <citation type="submission" date="2020-08" db="EMBL/GenBank/DDBJ databases">
        <title>Bridging the membrane lipid divide: bacteria of the FCB group superphylum have the potential to synthesize archaeal ether lipids.</title>
        <authorList>
            <person name="Villanueva L."/>
            <person name="Von Meijenfeldt F.A.B."/>
            <person name="Westbye A.B."/>
            <person name="Yadav S."/>
            <person name="Hopmans E.C."/>
            <person name="Dutilh B.E."/>
            <person name="Sinninghe Damste J.S."/>
        </authorList>
    </citation>
    <scope>NUCLEOTIDE SEQUENCE [LARGE SCALE GENOMIC DNA]</scope>
    <source>
        <strain evidence="1">NIOZ-UU30</strain>
    </source>
</reference>
<evidence type="ECO:0000313" key="1">
    <source>
        <dbReference type="EMBL" id="MBC8361048.1"/>
    </source>
</evidence>
<name>A0A8J6NUP7_9BACT</name>
<proteinExistence type="predicted"/>
<dbReference type="AlphaFoldDB" id="A0A8J6NUP7"/>
<protein>
    <recommendedName>
        <fullName evidence="3">Nucleotidyltransferase domain-containing protein</fullName>
    </recommendedName>
</protein>
<evidence type="ECO:0000313" key="2">
    <source>
        <dbReference type="Proteomes" id="UP000603434"/>
    </source>
</evidence>
<gene>
    <name evidence="1" type="ORF">H8E23_06600</name>
</gene>
<comment type="caution">
    <text evidence="1">The sequence shown here is derived from an EMBL/GenBank/DDBJ whole genome shotgun (WGS) entry which is preliminary data.</text>
</comment>
<dbReference type="Proteomes" id="UP000603434">
    <property type="component" value="Unassembled WGS sequence"/>
</dbReference>